<dbReference type="Proteomes" id="UP000606889">
    <property type="component" value="Unassembled WGS sequence"/>
</dbReference>
<organism evidence="2 3">
    <name type="scientific">Christensenella tenuis</name>
    <dbReference type="NCBI Taxonomy" id="2763033"/>
    <lineage>
        <taxon>Bacteria</taxon>
        <taxon>Bacillati</taxon>
        <taxon>Bacillota</taxon>
        <taxon>Clostridia</taxon>
        <taxon>Christensenellales</taxon>
        <taxon>Christensenellaceae</taxon>
        <taxon>Christensenella</taxon>
    </lineage>
</organism>
<reference evidence="2 3" key="1">
    <citation type="submission" date="2020-08" db="EMBL/GenBank/DDBJ databases">
        <title>Genome public.</title>
        <authorList>
            <person name="Liu C."/>
            <person name="Sun Q."/>
        </authorList>
    </citation>
    <scope>NUCLEOTIDE SEQUENCE [LARGE SCALE GENOMIC DNA]</scope>
    <source>
        <strain evidence="2 3">NSJ-35</strain>
    </source>
</reference>
<name>A0ABR7EDD2_9FIRM</name>
<accession>A0ABR7EDD2</accession>
<dbReference type="InterPro" id="IPR004843">
    <property type="entry name" value="Calcineurin-like_PHP"/>
</dbReference>
<proteinExistence type="predicted"/>
<keyword evidence="3" id="KW-1185">Reference proteome</keyword>
<dbReference type="InterPro" id="IPR029052">
    <property type="entry name" value="Metallo-depent_PP-like"/>
</dbReference>
<feature type="domain" description="Calcineurin-like phosphoesterase" evidence="1">
    <location>
        <begin position="1"/>
        <end position="197"/>
    </location>
</feature>
<dbReference type="PANTHER" id="PTHR31302:SF22">
    <property type="entry name" value="PHOSPHOESTERASE"/>
    <property type="match status" value="1"/>
</dbReference>
<dbReference type="SUPFAM" id="SSF56300">
    <property type="entry name" value="Metallo-dependent phosphatases"/>
    <property type="match status" value="1"/>
</dbReference>
<dbReference type="PIRSF" id="PIRSF033094">
    <property type="entry name" value="Pesterase_CT488"/>
    <property type="match status" value="1"/>
</dbReference>
<dbReference type="Gene3D" id="3.60.21.10">
    <property type="match status" value="1"/>
</dbReference>
<protein>
    <submittedName>
        <fullName evidence="2">Metallophosphoesterase</fullName>
    </submittedName>
</protein>
<dbReference type="InterPro" id="IPR014578">
    <property type="entry name" value="Pesterase_CT488"/>
</dbReference>
<comment type="caution">
    <text evidence="2">The sequence shown here is derived from an EMBL/GenBank/DDBJ whole genome shotgun (WGS) entry which is preliminary data.</text>
</comment>
<dbReference type="Pfam" id="PF00149">
    <property type="entry name" value="Metallophos"/>
    <property type="match status" value="1"/>
</dbReference>
<dbReference type="EMBL" id="JACOON010000001">
    <property type="protein sequence ID" value="MBC5647331.1"/>
    <property type="molecule type" value="Genomic_DNA"/>
</dbReference>
<evidence type="ECO:0000313" key="3">
    <source>
        <dbReference type="Proteomes" id="UP000606889"/>
    </source>
</evidence>
<dbReference type="PANTHER" id="PTHR31302">
    <property type="entry name" value="TRANSMEMBRANE PROTEIN WITH METALLOPHOSPHOESTERASE DOMAIN-RELATED"/>
    <property type="match status" value="1"/>
</dbReference>
<gene>
    <name evidence="2" type="ORF">H8S18_03165</name>
</gene>
<dbReference type="RefSeq" id="WP_186856834.1">
    <property type="nucleotide sequence ID" value="NZ_JACOON010000001.1"/>
</dbReference>
<evidence type="ECO:0000259" key="1">
    <source>
        <dbReference type="Pfam" id="PF00149"/>
    </source>
</evidence>
<dbReference type="InterPro" id="IPR051158">
    <property type="entry name" value="Metallophosphoesterase_sf"/>
</dbReference>
<evidence type="ECO:0000313" key="2">
    <source>
        <dbReference type="EMBL" id="MBC5647331.1"/>
    </source>
</evidence>
<sequence length="231" mass="26249">MNIYAIGDLHLSNAQPKAMDIFGAHWKNHFEKISADWKTRVTDQDVVLIPGDISWAMKLEDAKPDIDAICSLPGKKIMIKGNHDYWWGSMAKINGILHGDAHILQNNCIAVGGYVFCGTRGWTFPQDSGFGENDQKIYEREKIRLQLSLDAAKKYPDCEKIVMMHFPPIYQNMKNTEFARILEQEQVSEVVFGHLHGDILKNIYLTDVSSGGVNYNLVSADYLNFTLKQIR</sequence>